<dbReference type="PANTHER" id="PTHR33021">
    <property type="entry name" value="BLUE COPPER PROTEIN"/>
    <property type="match status" value="1"/>
</dbReference>
<evidence type="ECO:0000259" key="12">
    <source>
        <dbReference type="PROSITE" id="PS51485"/>
    </source>
</evidence>
<evidence type="ECO:0000256" key="4">
    <source>
        <dbReference type="ARBA" id="ARBA00022729"/>
    </source>
</evidence>
<dbReference type="InterPro" id="IPR041846">
    <property type="entry name" value="ENL_dom"/>
</dbReference>
<dbReference type="GO" id="GO:0098552">
    <property type="term" value="C:side of membrane"/>
    <property type="evidence" value="ECO:0007669"/>
    <property type="project" value="UniProtKB-KW"/>
</dbReference>
<evidence type="ECO:0000256" key="7">
    <source>
        <dbReference type="ARBA" id="ARBA00023180"/>
    </source>
</evidence>
<keyword evidence="6" id="KW-1015">Disulfide bond</keyword>
<comment type="caution">
    <text evidence="13">The sequence shown here is derived from an EMBL/GenBank/DDBJ whole genome shotgun (WGS) entry which is preliminary data.</text>
</comment>
<organism evidence="13 14">
    <name type="scientific">Arabidopsis suecica</name>
    <name type="common">Swedish thale-cress</name>
    <name type="synonym">Cardaminopsis suecica</name>
    <dbReference type="NCBI Taxonomy" id="45249"/>
    <lineage>
        <taxon>Eukaryota</taxon>
        <taxon>Viridiplantae</taxon>
        <taxon>Streptophyta</taxon>
        <taxon>Embryophyta</taxon>
        <taxon>Tracheophyta</taxon>
        <taxon>Spermatophyta</taxon>
        <taxon>Magnoliopsida</taxon>
        <taxon>eudicotyledons</taxon>
        <taxon>Gunneridae</taxon>
        <taxon>Pentapetalae</taxon>
        <taxon>rosids</taxon>
        <taxon>malvids</taxon>
        <taxon>Brassicales</taxon>
        <taxon>Brassicaceae</taxon>
        <taxon>Camelineae</taxon>
        <taxon>Arabidopsis</taxon>
    </lineage>
</organism>
<dbReference type="OrthoDB" id="2015640at2759"/>
<keyword evidence="4" id="KW-0732">Signal</keyword>
<dbReference type="CDD" id="cd11019">
    <property type="entry name" value="OsENODL1_like"/>
    <property type="match status" value="1"/>
</dbReference>
<dbReference type="Pfam" id="PF02298">
    <property type="entry name" value="Cu_bind_like"/>
    <property type="match status" value="1"/>
</dbReference>
<evidence type="ECO:0000256" key="2">
    <source>
        <dbReference type="ARBA" id="ARBA00022475"/>
    </source>
</evidence>
<evidence type="ECO:0000256" key="8">
    <source>
        <dbReference type="ARBA" id="ARBA00023288"/>
    </source>
</evidence>
<keyword evidence="3" id="KW-0336">GPI-anchor</keyword>
<keyword evidence="5 11" id="KW-0472">Membrane</keyword>
<evidence type="ECO:0000256" key="1">
    <source>
        <dbReference type="ARBA" id="ARBA00004609"/>
    </source>
</evidence>
<feature type="domain" description="Phytocyanin" evidence="12">
    <location>
        <begin position="30"/>
        <end position="131"/>
    </location>
</feature>
<keyword evidence="7" id="KW-0325">Glycoprotein</keyword>
<dbReference type="PROSITE" id="PS51485">
    <property type="entry name" value="PHYTOCYANIN"/>
    <property type="match status" value="1"/>
</dbReference>
<evidence type="ECO:0000313" key="14">
    <source>
        <dbReference type="Proteomes" id="UP000694251"/>
    </source>
</evidence>
<evidence type="ECO:0000256" key="3">
    <source>
        <dbReference type="ARBA" id="ARBA00022622"/>
    </source>
</evidence>
<keyword evidence="8" id="KW-0449">Lipoprotein</keyword>
<reference evidence="13 14" key="1">
    <citation type="submission" date="2020-12" db="EMBL/GenBank/DDBJ databases">
        <title>Concerted genomic and epigenomic changes stabilize Arabidopsis allopolyploids.</title>
        <authorList>
            <person name="Chen Z."/>
        </authorList>
    </citation>
    <scope>NUCLEOTIDE SEQUENCE [LARGE SCALE GENOMIC DNA]</scope>
    <source>
        <strain evidence="13">As9502</strain>
        <tissue evidence="13">Leaf</tissue>
    </source>
</reference>
<protein>
    <submittedName>
        <fullName evidence="13">Phytocyanin domain</fullName>
    </submittedName>
</protein>
<dbReference type="PANTHER" id="PTHR33021:SF185">
    <property type="entry name" value="EARLY NODULIN-LIKE PROTEIN 3-RELATED"/>
    <property type="match status" value="1"/>
</dbReference>
<sequence length="222" mass="23629">MVFVKMTDVYLMIVMLMGLGFSIGYLSNGHKFYVGGRDGWVLTPSEDYSHWSHRNRFQVNDTLYFKYVKGKDSVLEVSEKEYNTCNTTHPLTSLSDGDSLFLLSRSGPFFFVSGNSGSCLKGQKLAVTVMSTGHHSHTPRHPSPSPSPSASPVHKALLSPAPTPVQKALSSPAPTPGVDPSDSEVLAPAPGPAAAVRNLAGSVAPGVISLGLVLVIMISSMV</sequence>
<dbReference type="GO" id="GO:0005886">
    <property type="term" value="C:plasma membrane"/>
    <property type="evidence" value="ECO:0007669"/>
    <property type="project" value="UniProtKB-SubCell"/>
</dbReference>
<evidence type="ECO:0000256" key="6">
    <source>
        <dbReference type="ARBA" id="ARBA00023157"/>
    </source>
</evidence>
<comment type="subcellular location">
    <subcellularLocation>
        <location evidence="1">Cell membrane</location>
        <topology evidence="1">Lipid-anchor</topology>
        <topology evidence="1">GPI-anchor</topology>
    </subcellularLocation>
</comment>
<dbReference type="Proteomes" id="UP000694251">
    <property type="component" value="Chromosome 4"/>
</dbReference>
<keyword evidence="11" id="KW-1133">Transmembrane helix</keyword>
<gene>
    <name evidence="13" type="ORF">ISN44_As04g034030</name>
</gene>
<keyword evidence="14" id="KW-1185">Reference proteome</keyword>
<dbReference type="GO" id="GO:0009055">
    <property type="term" value="F:electron transfer activity"/>
    <property type="evidence" value="ECO:0007669"/>
    <property type="project" value="InterPro"/>
</dbReference>
<evidence type="ECO:0000256" key="11">
    <source>
        <dbReference type="SAM" id="Phobius"/>
    </source>
</evidence>
<dbReference type="InterPro" id="IPR039391">
    <property type="entry name" value="Phytocyanin-like"/>
</dbReference>
<feature type="transmembrane region" description="Helical" evidence="11">
    <location>
        <begin position="9"/>
        <end position="27"/>
    </location>
</feature>
<dbReference type="EMBL" id="JAEFBJ010000004">
    <property type="protein sequence ID" value="KAG7622620.1"/>
    <property type="molecule type" value="Genomic_DNA"/>
</dbReference>
<feature type="transmembrane region" description="Helical" evidence="11">
    <location>
        <begin position="199"/>
        <end position="218"/>
    </location>
</feature>
<dbReference type="AlphaFoldDB" id="A0A8T2EJK3"/>
<keyword evidence="2" id="KW-1003">Cell membrane</keyword>
<accession>A0A8T2EJK3</accession>
<name>A0A8T2EJK3_ARASU</name>
<evidence type="ECO:0000256" key="5">
    <source>
        <dbReference type="ARBA" id="ARBA00023136"/>
    </source>
</evidence>
<feature type="region of interest" description="Disordered" evidence="10">
    <location>
        <begin position="131"/>
        <end position="186"/>
    </location>
</feature>
<dbReference type="FunFam" id="2.60.40.420:FF:000010">
    <property type="entry name" value="Early nodulin-like protein 1"/>
    <property type="match status" value="1"/>
</dbReference>
<proteinExistence type="inferred from homology"/>
<comment type="similarity">
    <text evidence="9">Belongs to the early nodulin-like (ENODL) family.</text>
</comment>
<evidence type="ECO:0000313" key="13">
    <source>
        <dbReference type="EMBL" id="KAG7622620.1"/>
    </source>
</evidence>
<dbReference type="InterPro" id="IPR003245">
    <property type="entry name" value="Phytocyanin_dom"/>
</dbReference>
<evidence type="ECO:0000256" key="9">
    <source>
        <dbReference type="ARBA" id="ARBA00035011"/>
    </source>
</evidence>
<keyword evidence="11" id="KW-0812">Transmembrane</keyword>
<evidence type="ECO:0000256" key="10">
    <source>
        <dbReference type="SAM" id="MobiDB-lite"/>
    </source>
</evidence>